<name>A0ABP6LWV7_9MICC</name>
<feature type="region of interest" description="Disordered" evidence="1">
    <location>
        <begin position="50"/>
        <end position="91"/>
    </location>
</feature>
<protein>
    <recommendedName>
        <fullName evidence="3">PKD domain-containing protein</fullName>
    </recommendedName>
</protein>
<feature type="signal peptide" evidence="2">
    <location>
        <begin position="1"/>
        <end position="26"/>
    </location>
</feature>
<keyword evidence="2" id="KW-0732">Signal</keyword>
<reference evidence="5" key="1">
    <citation type="journal article" date="2019" name="Int. J. Syst. Evol. Microbiol.">
        <title>The Global Catalogue of Microorganisms (GCM) 10K type strain sequencing project: providing services to taxonomists for standard genome sequencing and annotation.</title>
        <authorList>
            <consortium name="The Broad Institute Genomics Platform"/>
            <consortium name="The Broad Institute Genome Sequencing Center for Infectious Disease"/>
            <person name="Wu L."/>
            <person name="Ma J."/>
        </authorList>
    </citation>
    <scope>NUCLEOTIDE SEQUENCE [LARGE SCALE GENOMIC DNA]</scope>
    <source>
        <strain evidence="5">JCM 14309</strain>
    </source>
</reference>
<keyword evidence="5" id="KW-1185">Reference proteome</keyword>
<evidence type="ECO:0000313" key="5">
    <source>
        <dbReference type="Proteomes" id="UP001500236"/>
    </source>
</evidence>
<dbReference type="Proteomes" id="UP001500236">
    <property type="component" value="Unassembled WGS sequence"/>
</dbReference>
<comment type="caution">
    <text evidence="4">The sequence shown here is derived from an EMBL/GenBank/DDBJ whole genome shotgun (WGS) entry which is preliminary data.</text>
</comment>
<gene>
    <name evidence="4" type="ORF">GCM10010529_15900</name>
</gene>
<dbReference type="PROSITE" id="PS50093">
    <property type="entry name" value="PKD"/>
    <property type="match status" value="1"/>
</dbReference>
<feature type="chain" id="PRO_5046573823" description="PKD domain-containing protein" evidence="2">
    <location>
        <begin position="27"/>
        <end position="364"/>
    </location>
</feature>
<dbReference type="SUPFAM" id="SSF49299">
    <property type="entry name" value="PKD domain"/>
    <property type="match status" value="1"/>
</dbReference>
<sequence length="364" mass="39399">MIMRRLFSGTLIFMVATGMLWGVAHASASPPGAEEFFGDASEDTFEIRGVRDVNPDDSGDAAPDGDGNESGTPEDTNSDGGLSPVRDPAAADEQTELDVNAYCANEVGAALEDCREVLSRLCYNQGQNVGSVEDDQGNAGLRCVTTGGIIGDDDEEDDVVDLLAQLPGAVEEEFSTLQIDGGSVSFEESLLGFGYLNRHTHMFADVEEQIVETELLGFDVEIRAMPESFQWDYGDGNQRTTYQSGEPLPEYWAGEPVDKTDAETPTSHVYTETGVFDVTLTTTFSGQYRVDGGEWVVIPGASDVASSPGEADIWRQSSRNVSGPCRSQEEWGCNGPVELDPGDRPPKIFQDQYDEHGNWIGEHP</sequence>
<dbReference type="InterPro" id="IPR013783">
    <property type="entry name" value="Ig-like_fold"/>
</dbReference>
<dbReference type="InterPro" id="IPR035986">
    <property type="entry name" value="PKD_dom_sf"/>
</dbReference>
<dbReference type="Gene3D" id="2.60.40.10">
    <property type="entry name" value="Immunoglobulins"/>
    <property type="match status" value="1"/>
</dbReference>
<feature type="domain" description="PKD" evidence="3">
    <location>
        <begin position="226"/>
        <end position="283"/>
    </location>
</feature>
<proteinExistence type="predicted"/>
<accession>A0ABP6LWV7</accession>
<evidence type="ECO:0000259" key="3">
    <source>
        <dbReference type="PROSITE" id="PS50093"/>
    </source>
</evidence>
<feature type="region of interest" description="Disordered" evidence="1">
    <location>
        <begin position="319"/>
        <end position="364"/>
    </location>
</feature>
<dbReference type="EMBL" id="BAAAVT010000008">
    <property type="protein sequence ID" value="GAA3063506.1"/>
    <property type="molecule type" value="Genomic_DNA"/>
</dbReference>
<dbReference type="InterPro" id="IPR000601">
    <property type="entry name" value="PKD_dom"/>
</dbReference>
<evidence type="ECO:0000313" key="4">
    <source>
        <dbReference type="EMBL" id="GAA3063506.1"/>
    </source>
</evidence>
<feature type="compositionally biased region" description="Basic and acidic residues" evidence="1">
    <location>
        <begin position="353"/>
        <end position="364"/>
    </location>
</feature>
<evidence type="ECO:0000256" key="1">
    <source>
        <dbReference type="SAM" id="MobiDB-lite"/>
    </source>
</evidence>
<organism evidence="4 5">
    <name type="scientific">Nesterenkonia aethiopica</name>
    <dbReference type="NCBI Taxonomy" id="269144"/>
    <lineage>
        <taxon>Bacteria</taxon>
        <taxon>Bacillati</taxon>
        <taxon>Actinomycetota</taxon>
        <taxon>Actinomycetes</taxon>
        <taxon>Micrococcales</taxon>
        <taxon>Micrococcaceae</taxon>
        <taxon>Nesterenkonia</taxon>
    </lineage>
</organism>
<feature type="compositionally biased region" description="Polar residues" evidence="1">
    <location>
        <begin position="69"/>
        <end position="80"/>
    </location>
</feature>
<evidence type="ECO:0000256" key="2">
    <source>
        <dbReference type="SAM" id="SignalP"/>
    </source>
</evidence>